<dbReference type="EMBL" id="JAWDGP010005399">
    <property type="protein sequence ID" value="KAK3757210.1"/>
    <property type="molecule type" value="Genomic_DNA"/>
</dbReference>
<reference evidence="1" key="1">
    <citation type="journal article" date="2023" name="G3 (Bethesda)">
        <title>A reference genome for the long-term kleptoplast-retaining sea slug Elysia crispata morphotype clarki.</title>
        <authorList>
            <person name="Eastman K.E."/>
            <person name="Pendleton A.L."/>
            <person name="Shaikh M.A."/>
            <person name="Suttiyut T."/>
            <person name="Ogas R."/>
            <person name="Tomko P."/>
            <person name="Gavelis G."/>
            <person name="Widhalm J.R."/>
            <person name="Wisecaver J.H."/>
        </authorList>
    </citation>
    <scope>NUCLEOTIDE SEQUENCE</scope>
    <source>
        <strain evidence="1">ECLA1</strain>
    </source>
</reference>
<dbReference type="AlphaFoldDB" id="A0AAE0YUM2"/>
<evidence type="ECO:0000313" key="1">
    <source>
        <dbReference type="EMBL" id="KAK3757210.1"/>
    </source>
</evidence>
<keyword evidence="2" id="KW-1185">Reference proteome</keyword>
<dbReference type="Proteomes" id="UP001283361">
    <property type="component" value="Unassembled WGS sequence"/>
</dbReference>
<proteinExistence type="predicted"/>
<accession>A0AAE0YUM2</accession>
<gene>
    <name evidence="1" type="ORF">RRG08_047401</name>
</gene>
<name>A0AAE0YUM2_9GAST</name>
<organism evidence="1 2">
    <name type="scientific">Elysia crispata</name>
    <name type="common">lettuce slug</name>
    <dbReference type="NCBI Taxonomy" id="231223"/>
    <lineage>
        <taxon>Eukaryota</taxon>
        <taxon>Metazoa</taxon>
        <taxon>Spiralia</taxon>
        <taxon>Lophotrochozoa</taxon>
        <taxon>Mollusca</taxon>
        <taxon>Gastropoda</taxon>
        <taxon>Heterobranchia</taxon>
        <taxon>Euthyneura</taxon>
        <taxon>Panpulmonata</taxon>
        <taxon>Sacoglossa</taxon>
        <taxon>Placobranchoidea</taxon>
        <taxon>Plakobranchidae</taxon>
        <taxon>Elysia</taxon>
    </lineage>
</organism>
<evidence type="ECO:0000313" key="2">
    <source>
        <dbReference type="Proteomes" id="UP001283361"/>
    </source>
</evidence>
<protein>
    <submittedName>
        <fullName evidence="1">Uncharacterized protein</fullName>
    </submittedName>
</protein>
<comment type="caution">
    <text evidence="1">The sequence shown here is derived from an EMBL/GenBank/DDBJ whole genome shotgun (WGS) entry which is preliminary data.</text>
</comment>
<sequence length="96" mass="11221">MSGRSRQIPAYNRVPWRTWSLSREGKDWGMAIPVLGDSCSHIAWCEVDTRIQKNVDTAKVPHRQVRITDWREIDSKYHLEEDGQNQLSMQIVDILN</sequence>